<dbReference type="RefSeq" id="WP_309532341.1">
    <property type="nucleotide sequence ID" value="NZ_CP133721.1"/>
</dbReference>
<sequence length="127" mass="14683">MRKYIAIALVSIYVFSMTEVHQLLKTPLLVEHYLAHKNTNKELSLLSFLEMHYLNGSHMDADSTHDMQLPFKNMQDNHPNVVVTLPNDFFFFEIVPSIKQHGSIIVSKSQVLESNYLKSIWQPPKIA</sequence>
<dbReference type="EMBL" id="CP133721">
    <property type="protein sequence ID" value="WMW78015.1"/>
    <property type="molecule type" value="Genomic_DNA"/>
</dbReference>
<name>A0ABY9RBN7_9FLAO</name>
<keyword evidence="2" id="KW-1185">Reference proteome</keyword>
<organism evidence="1 2">
    <name type="scientific">Flavobacterium nakdongensis</name>
    <dbReference type="NCBI Taxonomy" id="3073563"/>
    <lineage>
        <taxon>Bacteria</taxon>
        <taxon>Pseudomonadati</taxon>
        <taxon>Bacteroidota</taxon>
        <taxon>Flavobacteriia</taxon>
        <taxon>Flavobacteriales</taxon>
        <taxon>Flavobacteriaceae</taxon>
        <taxon>Flavobacterium</taxon>
    </lineage>
</organism>
<proteinExistence type="predicted"/>
<dbReference type="Proteomes" id="UP001180481">
    <property type="component" value="Chromosome"/>
</dbReference>
<gene>
    <name evidence="1" type="ORF">RF683_00800</name>
</gene>
<evidence type="ECO:0000313" key="1">
    <source>
        <dbReference type="EMBL" id="WMW78015.1"/>
    </source>
</evidence>
<protein>
    <submittedName>
        <fullName evidence="1">Uncharacterized protein</fullName>
    </submittedName>
</protein>
<accession>A0ABY9RBN7</accession>
<reference evidence="1" key="1">
    <citation type="submission" date="2023-09" db="EMBL/GenBank/DDBJ databases">
        <title>Flavobacterium sp. 20NA77.7 isolated from freshwater.</title>
        <authorList>
            <person name="Le V."/>
            <person name="Ko S.-R."/>
            <person name="Ahn C.-Y."/>
            <person name="Oh H.-M."/>
        </authorList>
    </citation>
    <scope>NUCLEOTIDE SEQUENCE</scope>
    <source>
        <strain evidence="1">20NA77.7</strain>
    </source>
</reference>
<evidence type="ECO:0000313" key="2">
    <source>
        <dbReference type="Proteomes" id="UP001180481"/>
    </source>
</evidence>